<evidence type="ECO:0000256" key="4">
    <source>
        <dbReference type="PIRSR" id="PIRSR606710-1"/>
    </source>
</evidence>
<reference evidence="11" key="1">
    <citation type="submission" date="2016-10" db="EMBL/GenBank/DDBJ databases">
        <authorList>
            <person name="Varghese N."/>
            <person name="Submissions S."/>
        </authorList>
    </citation>
    <scope>NUCLEOTIDE SEQUENCE [LARGE SCALE GENOMIC DNA]</scope>
    <source>
        <strain evidence="11">CGMCC 1.11014</strain>
    </source>
</reference>
<dbReference type="PANTHER" id="PTHR42812">
    <property type="entry name" value="BETA-XYLOSIDASE"/>
    <property type="match status" value="1"/>
</dbReference>
<dbReference type="InterPro" id="IPR041542">
    <property type="entry name" value="GH43_C2"/>
</dbReference>
<dbReference type="InterPro" id="IPR051795">
    <property type="entry name" value="Glycosyl_Hydrlase_43"/>
</dbReference>
<evidence type="ECO:0000256" key="1">
    <source>
        <dbReference type="ARBA" id="ARBA00009865"/>
    </source>
</evidence>
<dbReference type="RefSeq" id="WP_143132998.1">
    <property type="nucleotide sequence ID" value="NZ_FPBO01000004.1"/>
</dbReference>
<feature type="domain" description="Beta-xylosidase C-terminal Concanavalin A-like" evidence="9">
    <location>
        <begin position="337"/>
        <end position="531"/>
    </location>
</feature>
<evidence type="ECO:0000256" key="7">
    <source>
        <dbReference type="SAM" id="MobiDB-lite"/>
    </source>
</evidence>
<dbReference type="STRING" id="1035707.SAMN05216552_1004260"/>
<dbReference type="InterPro" id="IPR023296">
    <property type="entry name" value="Glyco_hydro_beta-prop_sf"/>
</dbReference>
<dbReference type="Gene3D" id="2.115.10.20">
    <property type="entry name" value="Glycosyl hydrolase domain, family 43"/>
    <property type="match status" value="1"/>
</dbReference>
<dbReference type="EMBL" id="FPBO01000004">
    <property type="protein sequence ID" value="SFU54528.1"/>
    <property type="molecule type" value="Genomic_DNA"/>
</dbReference>
<evidence type="ECO:0000313" key="11">
    <source>
        <dbReference type="Proteomes" id="UP000199391"/>
    </source>
</evidence>
<dbReference type="GO" id="GO:0005975">
    <property type="term" value="P:carbohydrate metabolic process"/>
    <property type="evidence" value="ECO:0007669"/>
    <property type="project" value="InterPro"/>
</dbReference>
<feature type="chain" id="PRO_5011505379" evidence="8">
    <location>
        <begin position="27"/>
        <end position="534"/>
    </location>
</feature>
<proteinExistence type="inferred from homology"/>
<organism evidence="10 11">
    <name type="scientific">Pseudoduganella namucuonensis</name>
    <dbReference type="NCBI Taxonomy" id="1035707"/>
    <lineage>
        <taxon>Bacteria</taxon>
        <taxon>Pseudomonadati</taxon>
        <taxon>Pseudomonadota</taxon>
        <taxon>Betaproteobacteria</taxon>
        <taxon>Burkholderiales</taxon>
        <taxon>Oxalobacteraceae</taxon>
        <taxon>Telluria group</taxon>
        <taxon>Pseudoduganella</taxon>
    </lineage>
</organism>
<dbReference type="Proteomes" id="UP000199391">
    <property type="component" value="Unassembled WGS sequence"/>
</dbReference>
<evidence type="ECO:0000256" key="2">
    <source>
        <dbReference type="ARBA" id="ARBA00022801"/>
    </source>
</evidence>
<dbReference type="InterPro" id="IPR006710">
    <property type="entry name" value="Glyco_hydro_43"/>
</dbReference>
<keyword evidence="3 6" id="KW-0326">Glycosidase</keyword>
<protein>
    <submittedName>
        <fullName evidence="10">Alpha-N-arabinofuranosidase</fullName>
    </submittedName>
</protein>
<name>A0A1I7H1G5_9BURK</name>
<dbReference type="Pfam" id="PF17851">
    <property type="entry name" value="GH43_C2"/>
    <property type="match status" value="1"/>
</dbReference>
<feature type="region of interest" description="Disordered" evidence="7">
    <location>
        <begin position="318"/>
        <end position="337"/>
    </location>
</feature>
<dbReference type="InterPro" id="IPR013320">
    <property type="entry name" value="ConA-like_dom_sf"/>
</dbReference>
<dbReference type="GO" id="GO:0004553">
    <property type="term" value="F:hydrolase activity, hydrolyzing O-glycosyl compounds"/>
    <property type="evidence" value="ECO:0007669"/>
    <property type="project" value="InterPro"/>
</dbReference>
<feature type="site" description="Important for catalytic activity, responsible for pKa modulation of the active site Glu and correct orientation of both the proton donor and substrate" evidence="5">
    <location>
        <position position="148"/>
    </location>
</feature>
<comment type="similarity">
    <text evidence="1 6">Belongs to the glycosyl hydrolase 43 family.</text>
</comment>
<keyword evidence="8" id="KW-0732">Signal</keyword>
<evidence type="ECO:0000313" key="10">
    <source>
        <dbReference type="EMBL" id="SFU54528.1"/>
    </source>
</evidence>
<evidence type="ECO:0000259" key="9">
    <source>
        <dbReference type="Pfam" id="PF17851"/>
    </source>
</evidence>
<keyword evidence="2 6" id="KW-0378">Hydrolase</keyword>
<dbReference type="OrthoDB" id="8866236at2"/>
<evidence type="ECO:0000256" key="8">
    <source>
        <dbReference type="SAM" id="SignalP"/>
    </source>
</evidence>
<sequence length="534" mass="57708">MITPRPAAALVALALPLMFAAASAQAAPDFRNPVITGFSSDPSVCRVGGDYYLVASTFSYFPGVPVFHSKDLVHWRQIGNALTRPSQLPLEKQATSRGIFAPTLRCHGGRFYLVTTNISNGGNFIATATDPAGPWSEVTWLKDGGGMDPSLLFDDDGKIYYTRHGGGEHGGAYQAELDPQTMLPKEAPREIWKGTGGVWPEGPHLYKRNGWYYLMISEGGTSYNHSITVARSRSPWGPFEAHPRNPLITHRDHPGLPLQAVGHGDLVQTAEGDWWIVMLAIRPHERTHHIGRETVLAPVTWSDDGWPVINHEKPVTLRMSGDRLPPSRPWPAAPDTESFDGKDLGVEWYSLRAPASALYSLSERPGHLRLKGSGDTLATLTTPAFVGIRQRDLAMHASTALDFKPGADGQLAGIVVRQDENNHYQLVVTRDQGRRMARLVSVVKGQATVVGSQPLPDGGDGEVTLAIDGTPAAYTFSATAQGKTHALGALPTAPLSSEKAGGFTGVFIGLYASNPAKAAMPPADFAWFKYQGKE</sequence>
<dbReference type="CDD" id="cd18617">
    <property type="entry name" value="GH43_XynB-like"/>
    <property type="match status" value="1"/>
</dbReference>
<keyword evidence="11" id="KW-1185">Reference proteome</keyword>
<evidence type="ECO:0000256" key="5">
    <source>
        <dbReference type="PIRSR" id="PIRSR606710-2"/>
    </source>
</evidence>
<dbReference type="PANTHER" id="PTHR42812:SF12">
    <property type="entry name" value="BETA-XYLOSIDASE-RELATED"/>
    <property type="match status" value="1"/>
</dbReference>
<accession>A0A1I7H1G5</accession>
<feature type="active site" description="Proton donor" evidence="4">
    <location>
        <position position="201"/>
    </location>
</feature>
<dbReference type="Gene3D" id="2.60.120.200">
    <property type="match status" value="1"/>
</dbReference>
<feature type="signal peptide" evidence="8">
    <location>
        <begin position="1"/>
        <end position="26"/>
    </location>
</feature>
<dbReference type="SUPFAM" id="SSF75005">
    <property type="entry name" value="Arabinanase/levansucrase/invertase"/>
    <property type="match status" value="1"/>
</dbReference>
<evidence type="ECO:0000256" key="6">
    <source>
        <dbReference type="RuleBase" id="RU361187"/>
    </source>
</evidence>
<gene>
    <name evidence="10" type="ORF">SAMN05216552_1004260</name>
</gene>
<dbReference type="SUPFAM" id="SSF49899">
    <property type="entry name" value="Concanavalin A-like lectins/glucanases"/>
    <property type="match status" value="1"/>
</dbReference>
<feature type="active site" description="Proton acceptor" evidence="4">
    <location>
        <position position="41"/>
    </location>
</feature>
<evidence type="ECO:0000256" key="3">
    <source>
        <dbReference type="ARBA" id="ARBA00023295"/>
    </source>
</evidence>
<dbReference type="Pfam" id="PF04616">
    <property type="entry name" value="Glyco_hydro_43"/>
    <property type="match status" value="1"/>
</dbReference>
<dbReference type="AlphaFoldDB" id="A0A1I7H1G5"/>